<comment type="caution">
    <text evidence="2">The sequence shown here is derived from an EMBL/GenBank/DDBJ whole genome shotgun (WGS) entry which is preliminary data.</text>
</comment>
<dbReference type="Proteomes" id="UP001500339">
    <property type="component" value="Unassembled WGS sequence"/>
</dbReference>
<protein>
    <recommendedName>
        <fullName evidence="4">Fluoroquinolone transport system permease protein</fullName>
    </recommendedName>
</protein>
<feature type="transmembrane region" description="Helical" evidence="1">
    <location>
        <begin position="211"/>
        <end position="231"/>
    </location>
</feature>
<reference evidence="3" key="1">
    <citation type="journal article" date="2019" name="Int. J. Syst. Evol. Microbiol.">
        <title>The Global Catalogue of Microorganisms (GCM) 10K type strain sequencing project: providing services to taxonomists for standard genome sequencing and annotation.</title>
        <authorList>
            <consortium name="The Broad Institute Genomics Platform"/>
            <consortium name="The Broad Institute Genome Sequencing Center for Infectious Disease"/>
            <person name="Wu L."/>
            <person name="Ma J."/>
        </authorList>
    </citation>
    <scope>NUCLEOTIDE SEQUENCE [LARGE SCALE GENOMIC DNA]</scope>
    <source>
        <strain evidence="3">JCM 1405</strain>
    </source>
</reference>
<dbReference type="RefSeq" id="WP_343766895.1">
    <property type="nucleotide sequence ID" value="NZ_BAAACF010000001.1"/>
</dbReference>
<evidence type="ECO:0008006" key="4">
    <source>
        <dbReference type="Google" id="ProtNLM"/>
    </source>
</evidence>
<keyword evidence="1" id="KW-0812">Transmembrane</keyword>
<keyword evidence="1" id="KW-1133">Transmembrane helix</keyword>
<feature type="transmembrane region" description="Helical" evidence="1">
    <location>
        <begin position="20"/>
        <end position="37"/>
    </location>
</feature>
<feature type="transmembrane region" description="Helical" evidence="1">
    <location>
        <begin position="57"/>
        <end position="82"/>
    </location>
</feature>
<organism evidence="2 3">
    <name type="scientific">Clostridium malenominatum</name>
    <dbReference type="NCBI Taxonomy" id="1539"/>
    <lineage>
        <taxon>Bacteria</taxon>
        <taxon>Bacillati</taxon>
        <taxon>Bacillota</taxon>
        <taxon>Clostridia</taxon>
        <taxon>Eubacteriales</taxon>
        <taxon>Clostridiaceae</taxon>
        <taxon>Clostridium</taxon>
    </lineage>
</organism>
<name>A0ABP3U077_9CLOT</name>
<evidence type="ECO:0000313" key="2">
    <source>
        <dbReference type="EMBL" id="GAA0719627.1"/>
    </source>
</evidence>
<gene>
    <name evidence="2" type="ORF">GCM10008905_07920</name>
</gene>
<dbReference type="EMBL" id="BAAACF010000001">
    <property type="protein sequence ID" value="GAA0719627.1"/>
    <property type="molecule type" value="Genomic_DNA"/>
</dbReference>
<feature type="transmembrane region" description="Helical" evidence="1">
    <location>
        <begin position="137"/>
        <end position="158"/>
    </location>
</feature>
<evidence type="ECO:0000313" key="3">
    <source>
        <dbReference type="Proteomes" id="UP001500339"/>
    </source>
</evidence>
<sequence>MYKIQKLIVADVKNIKRDSLLILTILAPMLLTIFLRFTIPYINILLYSRFKFNLSNYYNIIMGMSIMLIPMIVGCMAGFILLEDKDENMLDYFSITPLGKKGYILYRLCSPITISIIFSLMLFFFSNLLQISFVRVLFVIVVASLEGPIITLIMGSFAENRVEGIAISKVIGIFFLLPILIHLINFDYKWIFAVFPTYWIIEMINNGRGSGSIFLLYILVGLLTHIIYLLVLKKRFEYS</sequence>
<feature type="transmembrane region" description="Helical" evidence="1">
    <location>
        <begin position="170"/>
        <end position="191"/>
    </location>
</feature>
<keyword evidence="3" id="KW-1185">Reference proteome</keyword>
<evidence type="ECO:0000256" key="1">
    <source>
        <dbReference type="SAM" id="Phobius"/>
    </source>
</evidence>
<feature type="transmembrane region" description="Helical" evidence="1">
    <location>
        <begin position="103"/>
        <end position="125"/>
    </location>
</feature>
<keyword evidence="1" id="KW-0472">Membrane</keyword>
<accession>A0ABP3U077</accession>
<proteinExistence type="predicted"/>